<keyword evidence="2" id="KW-1185">Reference proteome</keyword>
<reference evidence="1" key="1">
    <citation type="journal article" date="2014" name="Int. J. Syst. Evol. Microbiol.">
        <title>Complete genome sequence of Corynebacterium casei LMG S-19264T (=DSM 44701T), isolated from a smear-ripened cheese.</title>
        <authorList>
            <consortium name="US DOE Joint Genome Institute (JGI-PGF)"/>
            <person name="Walter F."/>
            <person name="Albersmeier A."/>
            <person name="Kalinowski J."/>
            <person name="Ruckert C."/>
        </authorList>
    </citation>
    <scope>NUCLEOTIDE SEQUENCE</scope>
    <source>
        <strain evidence="1">NBRC 110071</strain>
    </source>
</reference>
<reference evidence="1" key="2">
    <citation type="submission" date="2023-01" db="EMBL/GenBank/DDBJ databases">
        <title>Draft genome sequence of Litoribrevibacter albus strain NBRC 110071.</title>
        <authorList>
            <person name="Sun Q."/>
            <person name="Mori K."/>
        </authorList>
    </citation>
    <scope>NUCLEOTIDE SEQUENCE</scope>
    <source>
        <strain evidence="1">NBRC 110071</strain>
    </source>
</reference>
<sequence length="115" mass="13171">MLKHQKCRPYIRRLHGNEEAHDLLTQIELGFYIQLLQEKELKKAYVLTQRGFPKHVIAVSSCKQALIDKALTSDPDSPENLKLWSQAIQRKLNTIEADKPSASLIDLNESCRKSS</sequence>
<proteinExistence type="predicted"/>
<evidence type="ECO:0000313" key="1">
    <source>
        <dbReference type="EMBL" id="GLQ30947.1"/>
    </source>
</evidence>
<dbReference type="Proteomes" id="UP001161389">
    <property type="component" value="Unassembled WGS sequence"/>
</dbReference>
<dbReference type="AlphaFoldDB" id="A0AA37SA65"/>
<name>A0AA37SA65_9GAMM</name>
<accession>A0AA37SA65</accession>
<organism evidence="1 2">
    <name type="scientific">Litoribrevibacter albus</name>
    <dbReference type="NCBI Taxonomy" id="1473156"/>
    <lineage>
        <taxon>Bacteria</taxon>
        <taxon>Pseudomonadati</taxon>
        <taxon>Pseudomonadota</taxon>
        <taxon>Gammaproteobacteria</taxon>
        <taxon>Oceanospirillales</taxon>
        <taxon>Oceanospirillaceae</taxon>
        <taxon>Litoribrevibacter</taxon>
    </lineage>
</organism>
<evidence type="ECO:0000313" key="2">
    <source>
        <dbReference type="Proteomes" id="UP001161389"/>
    </source>
</evidence>
<gene>
    <name evidence="1" type="ORF">GCM10007876_14260</name>
</gene>
<dbReference type="RefSeq" id="WP_284380385.1">
    <property type="nucleotide sequence ID" value="NZ_BSNM01000011.1"/>
</dbReference>
<protein>
    <submittedName>
        <fullName evidence="1">Uncharacterized protein</fullName>
    </submittedName>
</protein>
<dbReference type="EMBL" id="BSNM01000011">
    <property type="protein sequence ID" value="GLQ30947.1"/>
    <property type="molecule type" value="Genomic_DNA"/>
</dbReference>
<comment type="caution">
    <text evidence="1">The sequence shown here is derived from an EMBL/GenBank/DDBJ whole genome shotgun (WGS) entry which is preliminary data.</text>
</comment>